<protein>
    <submittedName>
        <fullName evidence="2">Uncharacterized protein</fullName>
    </submittedName>
</protein>
<organism evidence="2 3">
    <name type="scientific">Portunus trituberculatus</name>
    <name type="common">Swimming crab</name>
    <name type="synonym">Neptunus trituberculatus</name>
    <dbReference type="NCBI Taxonomy" id="210409"/>
    <lineage>
        <taxon>Eukaryota</taxon>
        <taxon>Metazoa</taxon>
        <taxon>Ecdysozoa</taxon>
        <taxon>Arthropoda</taxon>
        <taxon>Crustacea</taxon>
        <taxon>Multicrustacea</taxon>
        <taxon>Malacostraca</taxon>
        <taxon>Eumalacostraca</taxon>
        <taxon>Eucarida</taxon>
        <taxon>Decapoda</taxon>
        <taxon>Pleocyemata</taxon>
        <taxon>Brachyura</taxon>
        <taxon>Eubrachyura</taxon>
        <taxon>Portunoidea</taxon>
        <taxon>Portunidae</taxon>
        <taxon>Portuninae</taxon>
        <taxon>Portunus</taxon>
    </lineage>
</organism>
<evidence type="ECO:0000256" key="1">
    <source>
        <dbReference type="SAM" id="MobiDB-lite"/>
    </source>
</evidence>
<name>A0A5B7CP51_PORTR</name>
<evidence type="ECO:0000313" key="3">
    <source>
        <dbReference type="Proteomes" id="UP000324222"/>
    </source>
</evidence>
<proteinExistence type="predicted"/>
<sequence length="67" mass="7521">MGLCFLIGSIAVPCRLDSRAHLPLKGKASLFGETFFLSFEKPKRRRTAGKKQLPPRQVPCRKPPRVS</sequence>
<accession>A0A5B7CP51</accession>
<keyword evidence="3" id="KW-1185">Reference proteome</keyword>
<dbReference type="Proteomes" id="UP000324222">
    <property type="component" value="Unassembled WGS sequence"/>
</dbReference>
<reference evidence="2 3" key="1">
    <citation type="submission" date="2019-05" db="EMBL/GenBank/DDBJ databases">
        <title>Another draft genome of Portunus trituberculatus and its Hox gene families provides insights of decapod evolution.</title>
        <authorList>
            <person name="Jeong J.-H."/>
            <person name="Song I."/>
            <person name="Kim S."/>
            <person name="Choi T."/>
            <person name="Kim D."/>
            <person name="Ryu S."/>
            <person name="Kim W."/>
        </authorList>
    </citation>
    <scope>NUCLEOTIDE SEQUENCE [LARGE SCALE GENOMIC DNA]</scope>
    <source>
        <tissue evidence="2">Muscle</tissue>
    </source>
</reference>
<feature type="region of interest" description="Disordered" evidence="1">
    <location>
        <begin position="42"/>
        <end position="67"/>
    </location>
</feature>
<evidence type="ECO:0000313" key="2">
    <source>
        <dbReference type="EMBL" id="MPC11482.1"/>
    </source>
</evidence>
<dbReference type="EMBL" id="VSRR010000165">
    <property type="protein sequence ID" value="MPC11482.1"/>
    <property type="molecule type" value="Genomic_DNA"/>
</dbReference>
<comment type="caution">
    <text evidence="2">The sequence shown here is derived from an EMBL/GenBank/DDBJ whole genome shotgun (WGS) entry which is preliminary data.</text>
</comment>
<dbReference type="AlphaFoldDB" id="A0A5B7CP51"/>
<gene>
    <name evidence="2" type="ORF">E2C01_004149</name>
</gene>